<dbReference type="InterPro" id="IPR001633">
    <property type="entry name" value="EAL_dom"/>
</dbReference>
<evidence type="ECO:0000259" key="1">
    <source>
        <dbReference type="PROSITE" id="PS50883"/>
    </source>
</evidence>
<dbReference type="PANTHER" id="PTHR44757">
    <property type="entry name" value="DIGUANYLATE CYCLASE DGCP"/>
    <property type="match status" value="1"/>
</dbReference>
<dbReference type="Gene3D" id="3.30.450.20">
    <property type="entry name" value="PAS domain"/>
    <property type="match status" value="1"/>
</dbReference>
<dbReference type="SUPFAM" id="SSF55073">
    <property type="entry name" value="Nucleotide cyclase"/>
    <property type="match status" value="1"/>
</dbReference>
<dbReference type="RefSeq" id="WP_166282737.1">
    <property type="nucleotide sequence ID" value="NZ_JAANNP010000011.1"/>
</dbReference>
<evidence type="ECO:0000259" key="2">
    <source>
        <dbReference type="PROSITE" id="PS50887"/>
    </source>
</evidence>
<gene>
    <name evidence="3" type="ORF">G9H71_13640</name>
</gene>
<dbReference type="InterPro" id="IPR035919">
    <property type="entry name" value="EAL_sf"/>
</dbReference>
<dbReference type="InterPro" id="IPR052155">
    <property type="entry name" value="Biofilm_reg_signaling"/>
</dbReference>
<dbReference type="InterPro" id="IPR000014">
    <property type="entry name" value="PAS"/>
</dbReference>
<dbReference type="Proteomes" id="UP000800981">
    <property type="component" value="Unassembled WGS sequence"/>
</dbReference>
<dbReference type="NCBIfam" id="TIGR00254">
    <property type="entry name" value="GGDEF"/>
    <property type="match status" value="1"/>
</dbReference>
<dbReference type="InterPro" id="IPR035965">
    <property type="entry name" value="PAS-like_dom_sf"/>
</dbReference>
<dbReference type="InterPro" id="IPR043128">
    <property type="entry name" value="Rev_trsase/Diguanyl_cyclase"/>
</dbReference>
<evidence type="ECO:0000313" key="3">
    <source>
        <dbReference type="EMBL" id="NHC14825.1"/>
    </source>
</evidence>
<dbReference type="Gene3D" id="3.30.70.270">
    <property type="match status" value="1"/>
</dbReference>
<dbReference type="CDD" id="cd01949">
    <property type="entry name" value="GGDEF"/>
    <property type="match status" value="1"/>
</dbReference>
<dbReference type="SUPFAM" id="SSF141868">
    <property type="entry name" value="EAL domain-like"/>
    <property type="match status" value="1"/>
</dbReference>
<dbReference type="SMART" id="SM00267">
    <property type="entry name" value="GGDEF"/>
    <property type="match status" value="1"/>
</dbReference>
<name>A0ABX0GZ13_9ACTN</name>
<dbReference type="InterPro" id="IPR029787">
    <property type="entry name" value="Nucleotide_cyclase"/>
</dbReference>
<feature type="domain" description="EAL" evidence="1">
    <location>
        <begin position="345"/>
        <end position="598"/>
    </location>
</feature>
<proteinExistence type="predicted"/>
<dbReference type="PROSITE" id="PS50883">
    <property type="entry name" value="EAL"/>
    <property type="match status" value="1"/>
</dbReference>
<keyword evidence="4" id="KW-1185">Reference proteome</keyword>
<protein>
    <submittedName>
        <fullName evidence="3">EAL domain-containing protein</fullName>
    </submittedName>
</protein>
<dbReference type="PROSITE" id="PS50887">
    <property type="entry name" value="GGDEF"/>
    <property type="match status" value="1"/>
</dbReference>
<evidence type="ECO:0000313" key="4">
    <source>
        <dbReference type="Proteomes" id="UP000800981"/>
    </source>
</evidence>
<dbReference type="SMART" id="SM00052">
    <property type="entry name" value="EAL"/>
    <property type="match status" value="1"/>
</dbReference>
<sequence>MTSPGGDAERLLWQRSPCAHLVLDATAATILDANDTFTGWSGHRREDVVGTPLSALLPVGDRILWTTSALPKLEVTGRVEEVVVQLVGADRQRLAALLTAHRVEDEKGEAYVAVALFSATERRRYEEDLLAARRRAEASEARRARAEAGLQHLVHHDALTDLANRPGLLAALHTALAGHGARQLRGGVPAAGRATTPAVVFIDLDGFKAVNDSTGHAGGDELLVEVAARLKAAVRAGALVARLAGDEFVVLDEVTGPEEAAGLAQRLLAALAVPIVIRGVEVVVSASAGIAVAGDEDPAALVAAPAAAADALLQHADAAMYRAKASGRSGWEVHDPAARDDTADRLRLLEQLRHAVNDGQLRLHYQPRFDLADGRMAGVEALVRWAHPVRGLLAPGEFINVAEESGLIRELGAWVLEEAVAQAARWQDQGVDLQVSVNLSARQLADPGLRDWVTTALARRGVPASRLVLEITETALMSDPVTAMTTLTAFKALGATVAVDDFGTGYASLAYLRRFPVDELKIDRSFVAGMTEDAGDRAIVASCIHLAGAMGLVSVAEGVETEAQRDALIALGCDLAQGYHYGRPVPADELVLPRARGLLGNVAQLAAS</sequence>
<dbReference type="CDD" id="cd00130">
    <property type="entry name" value="PAS"/>
    <property type="match status" value="1"/>
</dbReference>
<organism evidence="3 4">
    <name type="scientific">Motilibacter deserti</name>
    <dbReference type="NCBI Taxonomy" id="2714956"/>
    <lineage>
        <taxon>Bacteria</taxon>
        <taxon>Bacillati</taxon>
        <taxon>Actinomycetota</taxon>
        <taxon>Actinomycetes</taxon>
        <taxon>Motilibacterales</taxon>
        <taxon>Motilibacteraceae</taxon>
        <taxon>Motilibacter</taxon>
    </lineage>
</organism>
<dbReference type="EMBL" id="JAANNP010000011">
    <property type="protein sequence ID" value="NHC14825.1"/>
    <property type="molecule type" value="Genomic_DNA"/>
</dbReference>
<dbReference type="Gene3D" id="3.20.20.450">
    <property type="entry name" value="EAL domain"/>
    <property type="match status" value="1"/>
</dbReference>
<dbReference type="CDD" id="cd01948">
    <property type="entry name" value="EAL"/>
    <property type="match status" value="1"/>
</dbReference>
<dbReference type="InterPro" id="IPR000160">
    <property type="entry name" value="GGDEF_dom"/>
</dbReference>
<comment type="caution">
    <text evidence="3">The sequence shown here is derived from an EMBL/GenBank/DDBJ whole genome shotgun (WGS) entry which is preliminary data.</text>
</comment>
<reference evidence="3 4" key="1">
    <citation type="submission" date="2020-03" db="EMBL/GenBank/DDBJ databases">
        <title>Two novel Motilibacter sp.</title>
        <authorList>
            <person name="Liu S."/>
        </authorList>
    </citation>
    <scope>NUCLEOTIDE SEQUENCE [LARGE SCALE GENOMIC DNA]</scope>
    <source>
        <strain evidence="3 4">E257</strain>
    </source>
</reference>
<dbReference type="SUPFAM" id="SSF55785">
    <property type="entry name" value="PYP-like sensor domain (PAS domain)"/>
    <property type="match status" value="1"/>
</dbReference>
<dbReference type="PANTHER" id="PTHR44757:SF2">
    <property type="entry name" value="BIOFILM ARCHITECTURE MAINTENANCE PROTEIN MBAA"/>
    <property type="match status" value="1"/>
</dbReference>
<accession>A0ABX0GZ13</accession>
<feature type="domain" description="GGDEF" evidence="2">
    <location>
        <begin position="195"/>
        <end position="336"/>
    </location>
</feature>
<dbReference type="Pfam" id="PF00990">
    <property type="entry name" value="GGDEF"/>
    <property type="match status" value="1"/>
</dbReference>
<dbReference type="Pfam" id="PF00563">
    <property type="entry name" value="EAL"/>
    <property type="match status" value="1"/>
</dbReference>